<dbReference type="CDD" id="cd06577">
    <property type="entry name" value="PASTA_pknB"/>
    <property type="match status" value="3"/>
</dbReference>
<dbReference type="NCBIfam" id="NF033483">
    <property type="entry name" value="PknB_PASTA_kin"/>
    <property type="match status" value="1"/>
</dbReference>
<keyword evidence="10" id="KW-0812">Transmembrane</keyword>
<keyword evidence="3" id="KW-0808">Transferase</keyword>
<dbReference type="Pfam" id="PF00069">
    <property type="entry name" value="Pkinase"/>
    <property type="match status" value="1"/>
</dbReference>
<evidence type="ECO:0000256" key="4">
    <source>
        <dbReference type="ARBA" id="ARBA00022741"/>
    </source>
</evidence>
<dbReference type="EC" id="2.7.11.1" evidence="1"/>
<accession>A0AAE3DF58</accession>
<reference evidence="13" key="1">
    <citation type="submission" date="2021-10" db="EMBL/GenBank/DDBJ databases">
        <title>Anaerobic single-cell dispensing facilitates the cultivation of human gut bacteria.</title>
        <authorList>
            <person name="Afrizal A."/>
        </authorList>
    </citation>
    <scope>NUCLEOTIDE SEQUENCE</scope>
    <source>
        <strain evidence="13">CLA-AA-H272</strain>
    </source>
</reference>
<dbReference type="PROSITE" id="PS50011">
    <property type="entry name" value="PROTEIN_KINASE_DOM"/>
    <property type="match status" value="1"/>
</dbReference>
<dbReference type="CDD" id="cd14014">
    <property type="entry name" value="STKc_PknB_like"/>
    <property type="match status" value="1"/>
</dbReference>
<dbReference type="FunFam" id="3.30.200.20:FF:000035">
    <property type="entry name" value="Serine/threonine protein kinase Stk1"/>
    <property type="match status" value="1"/>
</dbReference>
<evidence type="ECO:0000256" key="8">
    <source>
        <dbReference type="ARBA" id="ARBA00048679"/>
    </source>
</evidence>
<evidence type="ECO:0000256" key="2">
    <source>
        <dbReference type="ARBA" id="ARBA00022527"/>
    </source>
</evidence>
<keyword evidence="14" id="KW-1185">Reference proteome</keyword>
<evidence type="ECO:0000259" key="11">
    <source>
        <dbReference type="PROSITE" id="PS50011"/>
    </source>
</evidence>
<dbReference type="SUPFAM" id="SSF56112">
    <property type="entry name" value="Protein kinase-like (PK-like)"/>
    <property type="match status" value="1"/>
</dbReference>
<evidence type="ECO:0000256" key="7">
    <source>
        <dbReference type="ARBA" id="ARBA00047899"/>
    </source>
</evidence>
<dbReference type="EMBL" id="JAJEPW010000010">
    <property type="protein sequence ID" value="MCC2128944.1"/>
    <property type="molecule type" value="Genomic_DNA"/>
</dbReference>
<dbReference type="Gene3D" id="1.10.510.10">
    <property type="entry name" value="Transferase(Phosphotransferase) domain 1"/>
    <property type="match status" value="1"/>
</dbReference>
<sequence>MDPYIGKMLDNRYEILELIGRGGMANVYKAKCHRLDRLVAVKILHSDLAQNADFRRRFMDESRAVAQLSHPNIVSVYDVSCSDDVDYIVMELIDGVTLKQYMERRGQMDWREALHFITQIMWGLSHAHSRGVIHRDIKPQNIMVLRDGSVRVADFGIACLADQGQTLTQETLGSVHYISPEQARGDRVDARSDIYSAGVVLYEMLTGKLPFQGDSAVSVAIQHLSAVPKAPRELNPDIPEALELICMKAMCPDISKRYQTADAMLDDLEKFRKDPAVDMDYIREDLKAAVVCQEPTQPLPTDRVAAVSRANSAVAQEEEDKKHSRKVVGLVIGGFALALVLIFVVFKLVAGGFDAGNGTASHQVPNLLGKTLEEAEALPEVKDIFRIEVLGTKPSDKYEPGQIVEQDPASGRSRKNNLVIKVYLCAQEDDTLMPTVVGKEFLMAKTELGNLHLDLDVQRAEAYSPDVPEGQVMQSSPAAGEPLNKGDTVVLTVSKGPETKPLTVPNFVTMHIDDAAQQAEALGLTVGEHQYEFSDKPEGTVIGQSIQQGTEVQSGTQIVFTVSKGASSAERVVVFDIPEQYRSDSNMKIEVMQDGSIIHSTYVDGGTASFTYTFHGSAGSTSTIKLYINGTEAVAQEITF</sequence>
<dbReference type="FunFam" id="1.10.510.10:FF:000021">
    <property type="entry name" value="Serine/threonine protein kinase"/>
    <property type="match status" value="1"/>
</dbReference>
<evidence type="ECO:0000256" key="10">
    <source>
        <dbReference type="SAM" id="Phobius"/>
    </source>
</evidence>
<name>A0AAE3DF58_9FIRM</name>
<dbReference type="PROSITE" id="PS00108">
    <property type="entry name" value="PROTEIN_KINASE_ST"/>
    <property type="match status" value="1"/>
</dbReference>
<feature type="binding site" evidence="9">
    <location>
        <position position="42"/>
    </location>
    <ligand>
        <name>ATP</name>
        <dbReference type="ChEBI" id="CHEBI:30616"/>
    </ligand>
</feature>
<evidence type="ECO:0000256" key="3">
    <source>
        <dbReference type="ARBA" id="ARBA00022679"/>
    </source>
</evidence>
<dbReference type="SMART" id="SM00220">
    <property type="entry name" value="S_TKc"/>
    <property type="match status" value="1"/>
</dbReference>
<evidence type="ECO:0000313" key="13">
    <source>
        <dbReference type="EMBL" id="MCC2128944.1"/>
    </source>
</evidence>
<dbReference type="InterPro" id="IPR000719">
    <property type="entry name" value="Prot_kinase_dom"/>
</dbReference>
<dbReference type="PANTHER" id="PTHR43289:SF34">
    <property type="entry name" value="SERINE_THREONINE-PROTEIN KINASE YBDM-RELATED"/>
    <property type="match status" value="1"/>
</dbReference>
<dbReference type="PROSITE" id="PS00107">
    <property type="entry name" value="PROTEIN_KINASE_ATP"/>
    <property type="match status" value="1"/>
</dbReference>
<keyword evidence="4 9" id="KW-0547">Nucleotide-binding</keyword>
<keyword evidence="5 13" id="KW-0418">Kinase</keyword>
<evidence type="ECO:0000313" key="14">
    <source>
        <dbReference type="Proteomes" id="UP001199319"/>
    </source>
</evidence>
<organism evidence="13 14">
    <name type="scientific">Brotocaccenecus cirricatena</name>
    <dbReference type="NCBI Taxonomy" id="3064195"/>
    <lineage>
        <taxon>Bacteria</taxon>
        <taxon>Bacillati</taxon>
        <taxon>Bacillota</taxon>
        <taxon>Clostridia</taxon>
        <taxon>Eubacteriales</taxon>
        <taxon>Oscillospiraceae</taxon>
        <taxon>Brotocaccenecus</taxon>
    </lineage>
</organism>
<dbReference type="Gene3D" id="3.30.200.20">
    <property type="entry name" value="Phosphorylase Kinase, domain 1"/>
    <property type="match status" value="1"/>
</dbReference>
<dbReference type="InterPro" id="IPR008271">
    <property type="entry name" value="Ser/Thr_kinase_AS"/>
</dbReference>
<dbReference type="Proteomes" id="UP001199319">
    <property type="component" value="Unassembled WGS sequence"/>
</dbReference>
<evidence type="ECO:0000256" key="5">
    <source>
        <dbReference type="ARBA" id="ARBA00022777"/>
    </source>
</evidence>
<feature type="domain" description="PASTA" evidence="12">
    <location>
        <begin position="496"/>
        <end position="564"/>
    </location>
</feature>
<dbReference type="RefSeq" id="WP_302928245.1">
    <property type="nucleotide sequence ID" value="NZ_JAJEPW010000010.1"/>
</dbReference>
<dbReference type="InterPro" id="IPR005543">
    <property type="entry name" value="PASTA_dom"/>
</dbReference>
<evidence type="ECO:0000256" key="1">
    <source>
        <dbReference type="ARBA" id="ARBA00012513"/>
    </source>
</evidence>
<dbReference type="GO" id="GO:0004674">
    <property type="term" value="F:protein serine/threonine kinase activity"/>
    <property type="evidence" value="ECO:0007669"/>
    <property type="project" value="UniProtKB-KW"/>
</dbReference>
<dbReference type="InterPro" id="IPR017441">
    <property type="entry name" value="Protein_kinase_ATP_BS"/>
</dbReference>
<dbReference type="GO" id="GO:0005524">
    <property type="term" value="F:ATP binding"/>
    <property type="evidence" value="ECO:0007669"/>
    <property type="project" value="UniProtKB-UniRule"/>
</dbReference>
<dbReference type="Gene3D" id="3.30.10.20">
    <property type="match status" value="3"/>
</dbReference>
<feature type="domain" description="Protein kinase" evidence="11">
    <location>
        <begin position="13"/>
        <end position="277"/>
    </location>
</feature>
<keyword evidence="6 9" id="KW-0067">ATP-binding</keyword>
<feature type="transmembrane region" description="Helical" evidence="10">
    <location>
        <begin position="327"/>
        <end position="346"/>
    </location>
</feature>
<feature type="domain" description="PASTA" evidence="12">
    <location>
        <begin position="427"/>
        <end position="495"/>
    </location>
</feature>
<keyword evidence="10" id="KW-0472">Membrane</keyword>
<dbReference type="Pfam" id="PF03793">
    <property type="entry name" value="PASTA"/>
    <property type="match status" value="3"/>
</dbReference>
<keyword evidence="2" id="KW-0723">Serine/threonine-protein kinase</keyword>
<proteinExistence type="predicted"/>
<dbReference type="PANTHER" id="PTHR43289">
    <property type="entry name" value="MITOGEN-ACTIVATED PROTEIN KINASE KINASE KINASE 20-RELATED"/>
    <property type="match status" value="1"/>
</dbReference>
<dbReference type="AlphaFoldDB" id="A0AAE3DF58"/>
<dbReference type="SMART" id="SM00740">
    <property type="entry name" value="PASTA"/>
    <property type="match status" value="3"/>
</dbReference>
<dbReference type="InterPro" id="IPR011009">
    <property type="entry name" value="Kinase-like_dom_sf"/>
</dbReference>
<gene>
    <name evidence="13" type="primary">pknB</name>
    <name evidence="13" type="ORF">LKD37_05330</name>
</gene>
<evidence type="ECO:0000256" key="9">
    <source>
        <dbReference type="PROSITE-ProRule" id="PRU10141"/>
    </source>
</evidence>
<protein>
    <recommendedName>
        <fullName evidence="1">non-specific serine/threonine protein kinase</fullName>
        <ecNumber evidence="1">2.7.11.1</ecNumber>
    </recommendedName>
</protein>
<keyword evidence="10" id="KW-1133">Transmembrane helix</keyword>
<dbReference type="PROSITE" id="PS51178">
    <property type="entry name" value="PASTA"/>
    <property type="match status" value="3"/>
</dbReference>
<feature type="domain" description="PASTA" evidence="12">
    <location>
        <begin position="358"/>
        <end position="426"/>
    </location>
</feature>
<comment type="catalytic activity">
    <reaction evidence="8">
        <text>L-seryl-[protein] + ATP = O-phospho-L-seryl-[protein] + ADP + H(+)</text>
        <dbReference type="Rhea" id="RHEA:17989"/>
        <dbReference type="Rhea" id="RHEA-COMP:9863"/>
        <dbReference type="Rhea" id="RHEA-COMP:11604"/>
        <dbReference type="ChEBI" id="CHEBI:15378"/>
        <dbReference type="ChEBI" id="CHEBI:29999"/>
        <dbReference type="ChEBI" id="CHEBI:30616"/>
        <dbReference type="ChEBI" id="CHEBI:83421"/>
        <dbReference type="ChEBI" id="CHEBI:456216"/>
        <dbReference type="EC" id="2.7.11.1"/>
    </reaction>
</comment>
<comment type="catalytic activity">
    <reaction evidence="7">
        <text>L-threonyl-[protein] + ATP = O-phospho-L-threonyl-[protein] + ADP + H(+)</text>
        <dbReference type="Rhea" id="RHEA:46608"/>
        <dbReference type="Rhea" id="RHEA-COMP:11060"/>
        <dbReference type="Rhea" id="RHEA-COMP:11605"/>
        <dbReference type="ChEBI" id="CHEBI:15378"/>
        <dbReference type="ChEBI" id="CHEBI:30013"/>
        <dbReference type="ChEBI" id="CHEBI:30616"/>
        <dbReference type="ChEBI" id="CHEBI:61977"/>
        <dbReference type="ChEBI" id="CHEBI:456216"/>
        <dbReference type="EC" id="2.7.11.1"/>
    </reaction>
</comment>
<comment type="caution">
    <text evidence="13">The sequence shown here is derived from an EMBL/GenBank/DDBJ whole genome shotgun (WGS) entry which is preliminary data.</text>
</comment>
<evidence type="ECO:0000259" key="12">
    <source>
        <dbReference type="PROSITE" id="PS51178"/>
    </source>
</evidence>
<evidence type="ECO:0000256" key="6">
    <source>
        <dbReference type="ARBA" id="ARBA00022840"/>
    </source>
</evidence>